<evidence type="ECO:0000256" key="13">
    <source>
        <dbReference type="PROSITE-ProRule" id="PRU01091"/>
    </source>
</evidence>
<evidence type="ECO:0000256" key="12">
    <source>
        <dbReference type="PROSITE-ProRule" id="PRU00169"/>
    </source>
</evidence>
<dbReference type="InterPro" id="IPR011006">
    <property type="entry name" value="CheY-like_superfamily"/>
</dbReference>
<evidence type="ECO:0000256" key="3">
    <source>
        <dbReference type="ARBA" id="ARBA00022553"/>
    </source>
</evidence>
<dbReference type="Gene3D" id="1.10.10.10">
    <property type="entry name" value="Winged helix-like DNA-binding domain superfamily/Winged helix DNA-binding domain"/>
    <property type="match status" value="1"/>
</dbReference>
<dbReference type="PANTHER" id="PTHR48111:SF49">
    <property type="entry name" value="HEME RESPONSE REGULATOR HSSR"/>
    <property type="match status" value="1"/>
</dbReference>
<organism evidence="16 17">
    <name type="scientific">Paenibacillus pabuli</name>
    <dbReference type="NCBI Taxonomy" id="1472"/>
    <lineage>
        <taxon>Bacteria</taxon>
        <taxon>Bacillati</taxon>
        <taxon>Bacillota</taxon>
        <taxon>Bacilli</taxon>
        <taxon>Bacillales</taxon>
        <taxon>Paenibacillaceae</taxon>
        <taxon>Paenibacillus</taxon>
    </lineage>
</organism>
<feature type="domain" description="OmpR/PhoB-type" evidence="15">
    <location>
        <begin position="124"/>
        <end position="226"/>
    </location>
</feature>
<dbReference type="GO" id="GO:0032993">
    <property type="term" value="C:protein-DNA complex"/>
    <property type="evidence" value="ECO:0007669"/>
    <property type="project" value="TreeGrafter"/>
</dbReference>
<dbReference type="FunFam" id="3.40.50.2300:FF:000001">
    <property type="entry name" value="DNA-binding response regulator PhoB"/>
    <property type="match status" value="1"/>
</dbReference>
<dbReference type="Proteomes" id="UP000247078">
    <property type="component" value="Unassembled WGS sequence"/>
</dbReference>
<evidence type="ECO:0000256" key="10">
    <source>
        <dbReference type="ARBA" id="ARBA00037471"/>
    </source>
</evidence>
<gene>
    <name evidence="16" type="ORF">DET56_12456</name>
</gene>
<evidence type="ECO:0000256" key="2">
    <source>
        <dbReference type="ARBA" id="ARBA00022490"/>
    </source>
</evidence>
<dbReference type="GO" id="GO:0006355">
    <property type="term" value="P:regulation of DNA-templated transcription"/>
    <property type="evidence" value="ECO:0007669"/>
    <property type="project" value="InterPro"/>
</dbReference>
<evidence type="ECO:0000256" key="1">
    <source>
        <dbReference type="ARBA" id="ARBA00004496"/>
    </source>
</evidence>
<evidence type="ECO:0000259" key="15">
    <source>
        <dbReference type="PROSITE" id="PS51755"/>
    </source>
</evidence>
<name>A0A855XYL3_9BACL</name>
<dbReference type="SMART" id="SM00862">
    <property type="entry name" value="Trans_reg_C"/>
    <property type="match status" value="1"/>
</dbReference>
<keyword evidence="5" id="KW-0805">Transcription regulation</keyword>
<feature type="modified residue" description="4-aspartylphosphate" evidence="12">
    <location>
        <position position="52"/>
    </location>
</feature>
<evidence type="ECO:0000256" key="4">
    <source>
        <dbReference type="ARBA" id="ARBA00023012"/>
    </source>
</evidence>
<dbReference type="RefSeq" id="WP_110002451.1">
    <property type="nucleotide sequence ID" value="NZ_QGTZ01000024.1"/>
</dbReference>
<keyword evidence="7 13" id="KW-0238">DNA-binding</keyword>
<comment type="function">
    <text evidence="10">Member of the two-component regulatory system HssS/HssR involved in intracellular heme homeostasis and tempering of staphylococcal virulence. Phosphorylated HssR binds to a direct repeat sequence within hrtAB promoter and activates the expression of hrtAB, an efflux pump, in response to extracellular heme, hemin, hemoglobin or blood.</text>
</comment>
<keyword evidence="3 12" id="KW-0597">Phosphoprotein</keyword>
<dbReference type="EMBL" id="QGTZ01000024">
    <property type="protein sequence ID" value="PWW32706.1"/>
    <property type="molecule type" value="Genomic_DNA"/>
</dbReference>
<dbReference type="GO" id="GO:0005829">
    <property type="term" value="C:cytosol"/>
    <property type="evidence" value="ECO:0007669"/>
    <property type="project" value="TreeGrafter"/>
</dbReference>
<dbReference type="SUPFAM" id="SSF52172">
    <property type="entry name" value="CheY-like"/>
    <property type="match status" value="1"/>
</dbReference>
<evidence type="ECO:0000313" key="17">
    <source>
        <dbReference type="Proteomes" id="UP000247078"/>
    </source>
</evidence>
<dbReference type="SUPFAM" id="SSF46894">
    <property type="entry name" value="C-terminal effector domain of the bipartite response regulators"/>
    <property type="match status" value="1"/>
</dbReference>
<dbReference type="PROSITE" id="PS50110">
    <property type="entry name" value="RESPONSE_REGULATORY"/>
    <property type="match status" value="1"/>
</dbReference>
<dbReference type="PROSITE" id="PS51755">
    <property type="entry name" value="OMPR_PHOB"/>
    <property type="match status" value="1"/>
</dbReference>
<evidence type="ECO:0000259" key="14">
    <source>
        <dbReference type="PROSITE" id="PS50110"/>
    </source>
</evidence>
<comment type="subcellular location">
    <subcellularLocation>
        <location evidence="1">Cytoplasm</location>
    </subcellularLocation>
</comment>
<reference evidence="16 17" key="1">
    <citation type="submission" date="2018-05" db="EMBL/GenBank/DDBJ databases">
        <title>Freshwater and sediment microbial communities from various areas in North America, analyzing microbe dynamics in response to fracking.</title>
        <authorList>
            <person name="Lamendella R."/>
        </authorList>
    </citation>
    <scope>NUCLEOTIDE SEQUENCE [LARGE SCALE GENOMIC DNA]</scope>
    <source>
        <strain evidence="16 17">DB-3</strain>
    </source>
</reference>
<dbReference type="Gene3D" id="6.10.250.690">
    <property type="match status" value="1"/>
</dbReference>
<dbReference type="InterPro" id="IPR001867">
    <property type="entry name" value="OmpR/PhoB-type_DNA-bd"/>
</dbReference>
<dbReference type="CDD" id="cd17574">
    <property type="entry name" value="REC_OmpR"/>
    <property type="match status" value="1"/>
</dbReference>
<dbReference type="InterPro" id="IPR039420">
    <property type="entry name" value="WalR-like"/>
</dbReference>
<accession>A0A855XYL3</accession>
<protein>
    <recommendedName>
        <fullName evidence="11">Heme response regulator HssR</fullName>
    </recommendedName>
</protein>
<dbReference type="Gene3D" id="3.40.50.2300">
    <property type="match status" value="1"/>
</dbReference>
<keyword evidence="8" id="KW-0010">Activator</keyword>
<sequence>MTRLIIVDDDAFIRELIAHHLKKEGFHIWEAENGEKALQILEEQMIDLVILDIMMPEMDGYELCRYLRVDRDIPILMVTAKSESAHKMKGFQLGTDDYLVKPFDPMEMVMRVKALLKRYRISMSQTIQIGNLQMDRNRLEVKVIGATNNEQISVPLKEFELLFKLASYPGQIFTREQLIEQIWGLDYTGVDRTVDVHINRLRERFSKVTDDFRLVTIRGLGYRLEVGAER</sequence>
<feature type="DNA-binding region" description="OmpR/PhoB-type" evidence="13">
    <location>
        <begin position="124"/>
        <end position="226"/>
    </location>
</feature>
<dbReference type="Pfam" id="PF00486">
    <property type="entry name" value="Trans_reg_C"/>
    <property type="match status" value="1"/>
</dbReference>
<dbReference type="InterPro" id="IPR016032">
    <property type="entry name" value="Sig_transdc_resp-reg_C-effctor"/>
</dbReference>
<keyword evidence="9" id="KW-0804">Transcription</keyword>
<dbReference type="InterPro" id="IPR001789">
    <property type="entry name" value="Sig_transdc_resp-reg_receiver"/>
</dbReference>
<dbReference type="GO" id="GO:0000156">
    <property type="term" value="F:phosphorelay response regulator activity"/>
    <property type="evidence" value="ECO:0007669"/>
    <property type="project" value="TreeGrafter"/>
</dbReference>
<evidence type="ECO:0000256" key="5">
    <source>
        <dbReference type="ARBA" id="ARBA00023015"/>
    </source>
</evidence>
<evidence type="ECO:0000256" key="6">
    <source>
        <dbReference type="ARBA" id="ARBA00023026"/>
    </source>
</evidence>
<dbReference type="PANTHER" id="PTHR48111">
    <property type="entry name" value="REGULATOR OF RPOS"/>
    <property type="match status" value="1"/>
</dbReference>
<keyword evidence="2" id="KW-0963">Cytoplasm</keyword>
<dbReference type="Pfam" id="PF00072">
    <property type="entry name" value="Response_reg"/>
    <property type="match status" value="1"/>
</dbReference>
<comment type="caution">
    <text evidence="16">The sequence shown here is derived from an EMBL/GenBank/DDBJ whole genome shotgun (WGS) entry which is preliminary data.</text>
</comment>
<evidence type="ECO:0000256" key="7">
    <source>
        <dbReference type="ARBA" id="ARBA00023125"/>
    </source>
</evidence>
<proteinExistence type="predicted"/>
<evidence type="ECO:0000256" key="11">
    <source>
        <dbReference type="ARBA" id="ARBA00039976"/>
    </source>
</evidence>
<dbReference type="GO" id="GO:0000976">
    <property type="term" value="F:transcription cis-regulatory region binding"/>
    <property type="evidence" value="ECO:0007669"/>
    <property type="project" value="TreeGrafter"/>
</dbReference>
<keyword evidence="4" id="KW-0902">Two-component regulatory system</keyword>
<evidence type="ECO:0000256" key="8">
    <source>
        <dbReference type="ARBA" id="ARBA00023159"/>
    </source>
</evidence>
<dbReference type="AlphaFoldDB" id="A0A855XYL3"/>
<dbReference type="InterPro" id="IPR036388">
    <property type="entry name" value="WH-like_DNA-bd_sf"/>
</dbReference>
<evidence type="ECO:0000256" key="9">
    <source>
        <dbReference type="ARBA" id="ARBA00023163"/>
    </source>
</evidence>
<evidence type="ECO:0000313" key="16">
    <source>
        <dbReference type="EMBL" id="PWW32706.1"/>
    </source>
</evidence>
<feature type="domain" description="Response regulatory" evidence="14">
    <location>
        <begin position="3"/>
        <end position="116"/>
    </location>
</feature>
<dbReference type="CDD" id="cd00383">
    <property type="entry name" value="trans_reg_C"/>
    <property type="match status" value="1"/>
</dbReference>
<dbReference type="SMART" id="SM00448">
    <property type="entry name" value="REC"/>
    <property type="match status" value="1"/>
</dbReference>
<keyword evidence="6" id="KW-0843">Virulence</keyword>